<evidence type="ECO:0000313" key="1">
    <source>
        <dbReference type="EMBL" id="PZL72171.1"/>
    </source>
</evidence>
<gene>
    <name evidence="1" type="ORF">CI088_11220</name>
</gene>
<comment type="caution">
    <text evidence="1">The sequence shown here is derived from an EMBL/GenBank/DDBJ whole genome shotgun (WGS) entry which is preliminary data.</text>
</comment>
<dbReference type="RefSeq" id="WP_111248255.1">
    <property type="nucleotide sequence ID" value="NZ_PIEU01000088.1"/>
</dbReference>
<dbReference type="AlphaFoldDB" id="A0A2W3YX09"/>
<protein>
    <recommendedName>
        <fullName evidence="3">DUF961 domain-containing protein</fullName>
    </recommendedName>
</protein>
<sequence>MANRIAGIVLKESQLGNKIKATYKGERDVYVDGSPVKGRVFTASSEQQPDFEIIVPVLRNSVAFKGRMIVRLVKPSVRINAKRNNINGGSRTIDLVVYAEKLEVVEKGGK</sequence>
<evidence type="ECO:0000313" key="2">
    <source>
        <dbReference type="Proteomes" id="UP000249828"/>
    </source>
</evidence>
<reference evidence="1 2" key="1">
    <citation type="submission" date="2017-11" db="EMBL/GenBank/DDBJ databases">
        <title>Draft genome sequence of Enterococcus plantarum TRW2 strain isolated from lettuce.</title>
        <authorList>
            <person name="Kim E.B."/>
            <person name="Marco M.L."/>
            <person name="Williams T.R."/>
            <person name="You I.H."/>
        </authorList>
    </citation>
    <scope>NUCLEOTIDE SEQUENCE [LARGE SCALE GENOMIC DNA]</scope>
    <source>
        <strain evidence="1 2">TRW2</strain>
    </source>
</reference>
<proteinExistence type="predicted"/>
<keyword evidence="2" id="KW-1185">Reference proteome</keyword>
<dbReference type="EMBL" id="PIEU01000088">
    <property type="protein sequence ID" value="PZL72171.1"/>
    <property type="molecule type" value="Genomic_DNA"/>
</dbReference>
<accession>A0A2W3YX09</accession>
<name>A0A2W3YX09_9ENTE</name>
<evidence type="ECO:0008006" key="3">
    <source>
        <dbReference type="Google" id="ProtNLM"/>
    </source>
</evidence>
<dbReference type="Proteomes" id="UP000249828">
    <property type="component" value="Unassembled WGS sequence"/>
</dbReference>
<organism evidence="1 2">
    <name type="scientific">Enterococcus plantarum</name>
    <dbReference type="NCBI Taxonomy" id="1077675"/>
    <lineage>
        <taxon>Bacteria</taxon>
        <taxon>Bacillati</taxon>
        <taxon>Bacillota</taxon>
        <taxon>Bacilli</taxon>
        <taxon>Lactobacillales</taxon>
        <taxon>Enterococcaceae</taxon>
        <taxon>Enterococcus</taxon>
    </lineage>
</organism>